<dbReference type="Gene3D" id="3.30.40.10">
    <property type="entry name" value="Zinc/RING finger domain, C3HC4 (zinc finger)"/>
    <property type="match status" value="1"/>
</dbReference>
<name>A0AAE0RSG1_9BIVA</name>
<dbReference type="PANTHER" id="PTHR15545">
    <property type="entry name" value="PDZ DOMAIN CONTAINING RING FINGER PROTEIN 3, 4"/>
    <property type="match status" value="1"/>
</dbReference>
<evidence type="ECO:0000259" key="3">
    <source>
        <dbReference type="PROSITE" id="PS50106"/>
    </source>
</evidence>
<proteinExistence type="predicted"/>
<dbReference type="InterPro" id="IPR051971">
    <property type="entry name" value="E3_ubiquitin-PDZ_ligase"/>
</dbReference>
<dbReference type="PANTHER" id="PTHR15545:SF8">
    <property type="entry name" value="SLO-INTERACTING PROTEIN 1"/>
    <property type="match status" value="1"/>
</dbReference>
<dbReference type="Gene3D" id="2.30.42.10">
    <property type="match status" value="2"/>
</dbReference>
<feature type="region of interest" description="Disordered" evidence="2">
    <location>
        <begin position="891"/>
        <end position="935"/>
    </location>
</feature>
<feature type="compositionally biased region" description="Polar residues" evidence="2">
    <location>
        <begin position="732"/>
        <end position="744"/>
    </location>
</feature>
<gene>
    <name evidence="4" type="ORF">CHS0354_035655</name>
</gene>
<feature type="compositionally biased region" description="Polar residues" evidence="2">
    <location>
        <begin position="754"/>
        <end position="767"/>
    </location>
</feature>
<evidence type="ECO:0000313" key="4">
    <source>
        <dbReference type="EMBL" id="KAK3578754.1"/>
    </source>
</evidence>
<reference evidence="4" key="3">
    <citation type="submission" date="2023-05" db="EMBL/GenBank/DDBJ databases">
        <authorList>
            <person name="Smith C.H."/>
        </authorList>
    </citation>
    <scope>NUCLEOTIDE SEQUENCE</scope>
    <source>
        <strain evidence="4">CHS0354</strain>
        <tissue evidence="4">Mantle</tissue>
    </source>
</reference>
<dbReference type="InterPro" id="IPR036034">
    <property type="entry name" value="PDZ_sf"/>
</dbReference>
<organism evidence="4 5">
    <name type="scientific">Potamilus streckersoni</name>
    <dbReference type="NCBI Taxonomy" id="2493646"/>
    <lineage>
        <taxon>Eukaryota</taxon>
        <taxon>Metazoa</taxon>
        <taxon>Spiralia</taxon>
        <taxon>Lophotrochozoa</taxon>
        <taxon>Mollusca</taxon>
        <taxon>Bivalvia</taxon>
        <taxon>Autobranchia</taxon>
        <taxon>Heteroconchia</taxon>
        <taxon>Palaeoheterodonta</taxon>
        <taxon>Unionida</taxon>
        <taxon>Unionoidea</taxon>
        <taxon>Unionidae</taxon>
        <taxon>Ambleminae</taxon>
        <taxon>Lampsilini</taxon>
        <taxon>Potamilus</taxon>
    </lineage>
</organism>
<feature type="compositionally biased region" description="Polar residues" evidence="2">
    <location>
        <begin position="900"/>
        <end position="934"/>
    </location>
</feature>
<protein>
    <recommendedName>
        <fullName evidence="3">PDZ domain-containing protein</fullName>
    </recommendedName>
</protein>
<dbReference type="EMBL" id="JAEAOA010002081">
    <property type="protein sequence ID" value="KAK3578754.1"/>
    <property type="molecule type" value="Genomic_DNA"/>
</dbReference>
<keyword evidence="5" id="KW-1185">Reference proteome</keyword>
<dbReference type="PROSITE" id="PS50106">
    <property type="entry name" value="PDZ"/>
    <property type="match status" value="2"/>
</dbReference>
<evidence type="ECO:0000313" key="5">
    <source>
        <dbReference type="Proteomes" id="UP001195483"/>
    </source>
</evidence>
<dbReference type="SUPFAM" id="SSF50156">
    <property type="entry name" value="PDZ domain-like"/>
    <property type="match status" value="2"/>
</dbReference>
<sequence length="1078" mass="122085">MFSGVLYRSANLRNVLLLRELISNMKVQCDFKENGCSKIIQLMDLMQHTQGCEFRLVACKNKGCVIRVCSKDLARHETEECKFQPSGICQKGCGLVLKGLESDHCCVRTLKSVVTEQESNILNLKQEIMRLSHQFSEREASLVNQLKMLQKELQAQSAESKRAMTDKKKSFLADTNCHQQCGEDQWVTVMLERQNGTLGFNIMGGFMPENNNNNNTKKGMETEGIIVSKVVEGGPAEKNGLNTHDQIIKVNGQDLSQATHEEAVEAFRTAREPIVVEVLRRVNSNKTPSSKMRSRSPTMVSIGTQTDEDIYGFDRPPTPPPAFYPFYNSGLFQPASRRPVVFSPSTEMGLTDIEMAQNYDCDDPYFDDHQYDMEYEEVTLQCQNTEEKLGLTLCYGSAEDGVTDIFIGEIEPYSIAAKDGRIREGDQIIQINGVDVHSRDQVIQLFSDRGSEITLLVARPQLQFDDGFMEEHNMVLDALQMDILEKHHHDNMQIMASMLARGHHFDEEGGTTDTGTTENSSHKHEKDSGVGRTDESTKNDESSEQEAFDTECTSSPANTKLRPHADSSDVHYCRINQSSEAHYSSFNQSDAHYSNDSVISNDLRDSHDFTENDIPAVECEQFREALKHCCDNNRQEKLNSPKLNSRKDSESSLDRELALLNKEMENIQLECQEIVDNHIRERNKIQPSPKDSSKSDTYRTPRSVPRMGTRLEYVKHAIVSESPENWARKENQPSPKTVQQSPQGKSLDKEKDPSTTSAYNSGESCRSTPLPVTLELNQTSDEGDKGFKNSLLCLAPPDISSTPSLSDTEKQTQTPSQLRQCSGSENNKPDANHLSMEQKEELPAKVGMGESLQDLYMQYADVMYTNKANLQHTIQIQQKLFQQQLDQRARLRGTGDKKQQSQQLTSSPKHSGSTAGHNSDSPSQNITPPDSSVQMEWVVKRRPDGSRYITRRPVRNKLLKERAKKINEERCGMTTDDDAMSELKTGRYWTKEERKRHLEKARDHKKRRELMIKAKMETLKEADEKKELNILELSHRKMMKHKGKRVLDDFTTVQEMLAHGSRGGDGKNYHPLLSVTTV</sequence>
<dbReference type="FunFam" id="2.30.42.10:FF:000133">
    <property type="entry name" value="PDZ domain containing ring finger 4"/>
    <property type="match status" value="1"/>
</dbReference>
<reference evidence="4" key="2">
    <citation type="journal article" date="2021" name="Genome Biol. Evol.">
        <title>Developing a high-quality reference genome for a parasitic bivalve with doubly uniparental inheritance (Bivalvia: Unionida).</title>
        <authorList>
            <person name="Smith C.H."/>
        </authorList>
    </citation>
    <scope>NUCLEOTIDE SEQUENCE</scope>
    <source>
        <strain evidence="4">CHS0354</strain>
        <tissue evidence="4">Mantle</tissue>
    </source>
</reference>
<accession>A0AAE0RSG1</accession>
<dbReference type="SMART" id="SM00228">
    <property type="entry name" value="PDZ"/>
    <property type="match status" value="2"/>
</dbReference>
<feature type="coiled-coil region" evidence="1">
    <location>
        <begin position="107"/>
        <end position="166"/>
    </location>
</feature>
<dbReference type="Proteomes" id="UP001195483">
    <property type="component" value="Unassembled WGS sequence"/>
</dbReference>
<keyword evidence="1" id="KW-0175">Coiled coil</keyword>
<feature type="region of interest" description="Disordered" evidence="2">
    <location>
        <begin position="723"/>
        <end position="838"/>
    </location>
</feature>
<reference evidence="4" key="1">
    <citation type="journal article" date="2021" name="Genome Biol. Evol.">
        <title>A High-Quality Reference Genome for a Parasitic Bivalve with Doubly Uniparental Inheritance (Bivalvia: Unionida).</title>
        <authorList>
            <person name="Smith C.H."/>
        </authorList>
    </citation>
    <scope>NUCLEOTIDE SEQUENCE</scope>
    <source>
        <strain evidence="4">CHS0354</strain>
    </source>
</reference>
<feature type="region of interest" description="Disordered" evidence="2">
    <location>
        <begin position="680"/>
        <end position="711"/>
    </location>
</feature>
<dbReference type="CDD" id="cd06716">
    <property type="entry name" value="PDZ2-PDZRN4-like"/>
    <property type="match status" value="1"/>
</dbReference>
<feature type="domain" description="PDZ" evidence="3">
    <location>
        <begin position="377"/>
        <end position="461"/>
    </location>
</feature>
<evidence type="ECO:0000256" key="2">
    <source>
        <dbReference type="SAM" id="MobiDB-lite"/>
    </source>
</evidence>
<feature type="domain" description="PDZ" evidence="3">
    <location>
        <begin position="188"/>
        <end position="282"/>
    </location>
</feature>
<feature type="region of interest" description="Disordered" evidence="2">
    <location>
        <begin position="505"/>
        <end position="567"/>
    </location>
</feature>
<comment type="caution">
    <text evidence="4">The sequence shown here is derived from an EMBL/GenBank/DDBJ whole genome shotgun (WGS) entry which is preliminary data.</text>
</comment>
<dbReference type="Pfam" id="PF00595">
    <property type="entry name" value="PDZ"/>
    <property type="match status" value="2"/>
</dbReference>
<feature type="coiled-coil region" evidence="1">
    <location>
        <begin position="650"/>
        <end position="677"/>
    </location>
</feature>
<feature type="compositionally biased region" description="Basic and acidic residues" evidence="2">
    <location>
        <begin position="827"/>
        <end position="838"/>
    </location>
</feature>
<dbReference type="SUPFAM" id="SSF49599">
    <property type="entry name" value="TRAF domain-like"/>
    <property type="match status" value="1"/>
</dbReference>
<dbReference type="InterPro" id="IPR013083">
    <property type="entry name" value="Znf_RING/FYVE/PHD"/>
</dbReference>
<feature type="compositionally biased region" description="Basic and acidic residues" evidence="2">
    <location>
        <begin position="520"/>
        <end position="541"/>
    </location>
</feature>
<feature type="compositionally biased region" description="Polar residues" evidence="2">
    <location>
        <begin position="799"/>
        <end position="826"/>
    </location>
</feature>
<dbReference type="InterPro" id="IPR001478">
    <property type="entry name" value="PDZ"/>
</dbReference>
<evidence type="ECO:0000256" key="1">
    <source>
        <dbReference type="SAM" id="Coils"/>
    </source>
</evidence>
<dbReference type="AlphaFoldDB" id="A0AAE0RSG1"/>